<dbReference type="HOGENOM" id="CLU_2182868_0_0_6"/>
<keyword evidence="3" id="KW-1185">Reference proteome</keyword>
<dbReference type="EMBL" id="CP000282">
    <property type="protein sequence ID" value="ABD82266.1"/>
    <property type="molecule type" value="Genomic_DNA"/>
</dbReference>
<name>Q21GB3_SACD2</name>
<dbReference type="KEGG" id="sde:Sde_3009"/>
<dbReference type="Proteomes" id="UP000001947">
    <property type="component" value="Chromosome"/>
</dbReference>
<keyword evidence="1" id="KW-0732">Signal</keyword>
<dbReference type="RefSeq" id="WP_011469482.1">
    <property type="nucleotide sequence ID" value="NC_007912.1"/>
</dbReference>
<protein>
    <submittedName>
        <fullName evidence="2">Uncharacterized protein</fullName>
    </submittedName>
</protein>
<proteinExistence type="predicted"/>
<dbReference type="GeneID" id="98614642"/>
<gene>
    <name evidence="2" type="ordered locus">Sde_3009</name>
</gene>
<organism evidence="2 3">
    <name type="scientific">Saccharophagus degradans (strain 2-40 / ATCC 43961 / DSM 17024)</name>
    <dbReference type="NCBI Taxonomy" id="203122"/>
    <lineage>
        <taxon>Bacteria</taxon>
        <taxon>Pseudomonadati</taxon>
        <taxon>Pseudomonadota</taxon>
        <taxon>Gammaproteobacteria</taxon>
        <taxon>Cellvibrionales</taxon>
        <taxon>Cellvibrionaceae</taxon>
        <taxon>Saccharophagus</taxon>
    </lineage>
</organism>
<dbReference type="AlphaFoldDB" id="Q21GB3"/>
<sequence>MFKFKLMLILVVMCFSSISSAAWQTYTTVEFIVIEGEADGSRAYVAFAENFTPSGCSSASGYKRIYPNTKKGELILSNMMMAKASGMQVLPSIGGCDDWGRDILNGVILKR</sequence>
<evidence type="ECO:0000256" key="1">
    <source>
        <dbReference type="SAM" id="SignalP"/>
    </source>
</evidence>
<reference evidence="2 3" key="1">
    <citation type="journal article" date="2008" name="PLoS Genet.">
        <title>Complete genome sequence of the complex carbohydrate-degrading marine bacterium, Saccharophagus degradans strain 2-40 T.</title>
        <authorList>
            <person name="Weiner R.M."/>
            <person name="Taylor L.E.II."/>
            <person name="Henrissat B."/>
            <person name="Hauser L."/>
            <person name="Land M."/>
            <person name="Coutinho P.M."/>
            <person name="Rancurel C."/>
            <person name="Saunders E.H."/>
            <person name="Longmire A.G."/>
            <person name="Zhang H."/>
            <person name="Bayer E.A."/>
            <person name="Gilbert H.J."/>
            <person name="Larimer F."/>
            <person name="Zhulin I.B."/>
            <person name="Ekborg N.A."/>
            <person name="Lamed R."/>
            <person name="Richardson P.M."/>
            <person name="Borovok I."/>
            <person name="Hutcheson S."/>
        </authorList>
    </citation>
    <scope>NUCLEOTIDE SEQUENCE [LARGE SCALE GENOMIC DNA]</scope>
    <source>
        <strain evidence="3">2-40 / ATCC 43961 / DSM 17024</strain>
    </source>
</reference>
<feature type="signal peptide" evidence="1">
    <location>
        <begin position="1"/>
        <end position="21"/>
    </location>
</feature>
<evidence type="ECO:0000313" key="2">
    <source>
        <dbReference type="EMBL" id="ABD82266.1"/>
    </source>
</evidence>
<dbReference type="OrthoDB" id="5816862at2"/>
<feature type="chain" id="PRO_5004200441" evidence="1">
    <location>
        <begin position="22"/>
        <end position="111"/>
    </location>
</feature>
<dbReference type="eggNOG" id="ENOG502ZSYN">
    <property type="taxonomic scope" value="Bacteria"/>
</dbReference>
<evidence type="ECO:0000313" key="3">
    <source>
        <dbReference type="Proteomes" id="UP000001947"/>
    </source>
</evidence>
<accession>Q21GB3</accession>